<name>A0A395LFY2_9SPHN</name>
<accession>A0A395LFY2</accession>
<organism evidence="1 2">
    <name type="scientific">Alteriqipengyuania lutimaris</name>
    <dbReference type="NCBI Taxonomy" id="1538146"/>
    <lineage>
        <taxon>Bacteria</taxon>
        <taxon>Pseudomonadati</taxon>
        <taxon>Pseudomonadota</taxon>
        <taxon>Alphaproteobacteria</taxon>
        <taxon>Sphingomonadales</taxon>
        <taxon>Erythrobacteraceae</taxon>
        <taxon>Alteriqipengyuania</taxon>
    </lineage>
</organism>
<comment type="caution">
    <text evidence="1">The sequence shown here is derived from an EMBL/GenBank/DDBJ whole genome shotgun (WGS) entry which is preliminary data.</text>
</comment>
<keyword evidence="2" id="KW-1185">Reference proteome</keyword>
<evidence type="ECO:0000313" key="2">
    <source>
        <dbReference type="Proteomes" id="UP000254101"/>
    </source>
</evidence>
<proteinExistence type="predicted"/>
<sequence>MIDKITDLRERGNEQLSNLNDRERVVKMVLYARESALLEALEFVCRKLENLTKAKWRTLRDLAPENRRENIDDSSA</sequence>
<reference evidence="1 2" key="1">
    <citation type="submission" date="2018-07" db="EMBL/GenBank/DDBJ databases">
        <title>Erythrobacter nanhaiensis sp. nov., a novel member of the genus Erythrobacter isolated from the South China Sea.</title>
        <authorList>
            <person name="Chen X."/>
            <person name="Liu J."/>
        </authorList>
    </citation>
    <scope>NUCLEOTIDE SEQUENCE [LARGE SCALE GENOMIC DNA]</scope>
    <source>
        <strain evidence="1 2">S-5</strain>
    </source>
</reference>
<protein>
    <submittedName>
        <fullName evidence="1">Uncharacterized protein</fullName>
    </submittedName>
</protein>
<dbReference type="AlphaFoldDB" id="A0A395LFY2"/>
<dbReference type="EMBL" id="QRBB01000002">
    <property type="protein sequence ID" value="RDS75696.1"/>
    <property type="molecule type" value="Genomic_DNA"/>
</dbReference>
<gene>
    <name evidence="1" type="ORF">DL238_13400</name>
</gene>
<evidence type="ECO:0000313" key="1">
    <source>
        <dbReference type="EMBL" id="RDS75696.1"/>
    </source>
</evidence>
<dbReference type="Proteomes" id="UP000254101">
    <property type="component" value="Unassembled WGS sequence"/>
</dbReference>